<gene>
    <name evidence="2" type="ORF">KC19_3G062400</name>
</gene>
<dbReference type="GO" id="GO:0005524">
    <property type="term" value="F:ATP binding"/>
    <property type="evidence" value="ECO:0007669"/>
    <property type="project" value="InterPro"/>
</dbReference>
<dbReference type="PANTHER" id="PTHR44329">
    <property type="entry name" value="SERINE/THREONINE-PROTEIN KINASE TNNI3K-RELATED"/>
    <property type="match status" value="1"/>
</dbReference>
<dbReference type="InterPro" id="IPR000719">
    <property type="entry name" value="Prot_kinase_dom"/>
</dbReference>
<evidence type="ECO:0000313" key="3">
    <source>
        <dbReference type="Proteomes" id="UP000822688"/>
    </source>
</evidence>
<sequence>MLQVAKGVNYLHKNRVVHRDLKSHNILVMRMKCRDGKEFVCAKLADFGLSKTKETSTTFSNQTLNTGTTRWMAPELMGPQTSESQTSTSRSDEIKYPFKCDVYSFGMVCFEILTGEVPFQSTSSPNAVKRMVLDGKRPILPNDCPNYLKDLIQSCWKSDASIRPSFGDICVILKTLKWSLITKFQEI</sequence>
<dbReference type="PANTHER" id="PTHR44329:SF260">
    <property type="entry name" value="PROTEIN KINASE DOMAIN-CONTAINING PROTEIN"/>
    <property type="match status" value="1"/>
</dbReference>
<protein>
    <recommendedName>
        <fullName evidence="1">Protein kinase domain-containing protein</fullName>
    </recommendedName>
</protein>
<comment type="caution">
    <text evidence="2">The sequence shown here is derived from an EMBL/GenBank/DDBJ whole genome shotgun (WGS) entry which is preliminary data.</text>
</comment>
<dbReference type="SUPFAM" id="SSF56112">
    <property type="entry name" value="Protein kinase-like (PK-like)"/>
    <property type="match status" value="1"/>
</dbReference>
<reference evidence="2" key="1">
    <citation type="submission" date="2020-06" db="EMBL/GenBank/DDBJ databases">
        <title>WGS assembly of Ceratodon purpureus strain R40.</title>
        <authorList>
            <person name="Carey S.B."/>
            <person name="Jenkins J."/>
            <person name="Shu S."/>
            <person name="Lovell J.T."/>
            <person name="Sreedasyam A."/>
            <person name="Maumus F."/>
            <person name="Tiley G.P."/>
            <person name="Fernandez-Pozo N."/>
            <person name="Barry K."/>
            <person name="Chen C."/>
            <person name="Wang M."/>
            <person name="Lipzen A."/>
            <person name="Daum C."/>
            <person name="Saski C.A."/>
            <person name="Payton A.C."/>
            <person name="Mcbreen J.C."/>
            <person name="Conrad R.E."/>
            <person name="Kollar L.M."/>
            <person name="Olsson S."/>
            <person name="Huttunen S."/>
            <person name="Landis J.B."/>
            <person name="Wickett N.J."/>
            <person name="Johnson M.G."/>
            <person name="Rensing S.A."/>
            <person name="Grimwood J."/>
            <person name="Schmutz J."/>
            <person name="Mcdaniel S.F."/>
        </authorList>
    </citation>
    <scope>NUCLEOTIDE SEQUENCE</scope>
    <source>
        <strain evidence="2">R40</strain>
    </source>
</reference>
<proteinExistence type="predicted"/>
<dbReference type="PROSITE" id="PS50011">
    <property type="entry name" value="PROTEIN_KINASE_DOM"/>
    <property type="match status" value="1"/>
</dbReference>
<dbReference type="Gene3D" id="1.10.510.10">
    <property type="entry name" value="Transferase(Phosphotransferase) domain 1"/>
    <property type="match status" value="1"/>
</dbReference>
<dbReference type="SMART" id="SM00220">
    <property type="entry name" value="S_TKc"/>
    <property type="match status" value="1"/>
</dbReference>
<dbReference type="InterPro" id="IPR001245">
    <property type="entry name" value="Ser-Thr/Tyr_kinase_cat_dom"/>
</dbReference>
<dbReference type="Pfam" id="PF07714">
    <property type="entry name" value="PK_Tyr_Ser-Thr"/>
    <property type="match status" value="1"/>
</dbReference>
<dbReference type="InterPro" id="IPR008271">
    <property type="entry name" value="Ser/Thr_kinase_AS"/>
</dbReference>
<feature type="domain" description="Protein kinase" evidence="1">
    <location>
        <begin position="1"/>
        <end position="176"/>
    </location>
</feature>
<dbReference type="PROSITE" id="PS00108">
    <property type="entry name" value="PROTEIN_KINASE_ST"/>
    <property type="match status" value="1"/>
</dbReference>
<dbReference type="EMBL" id="CM026423">
    <property type="protein sequence ID" value="KAG0582470.1"/>
    <property type="molecule type" value="Genomic_DNA"/>
</dbReference>
<dbReference type="GO" id="GO:0004674">
    <property type="term" value="F:protein serine/threonine kinase activity"/>
    <property type="evidence" value="ECO:0007669"/>
    <property type="project" value="TreeGrafter"/>
</dbReference>
<evidence type="ECO:0000259" key="1">
    <source>
        <dbReference type="PROSITE" id="PS50011"/>
    </source>
</evidence>
<dbReference type="InterPro" id="IPR011009">
    <property type="entry name" value="Kinase-like_dom_sf"/>
</dbReference>
<keyword evidence="3" id="KW-1185">Reference proteome</keyword>
<evidence type="ECO:0000313" key="2">
    <source>
        <dbReference type="EMBL" id="KAG0582470.1"/>
    </source>
</evidence>
<name>A0A8T0IFH2_CERPU</name>
<dbReference type="InterPro" id="IPR051681">
    <property type="entry name" value="Ser/Thr_Kinases-Pseudokinases"/>
</dbReference>
<dbReference type="AlphaFoldDB" id="A0A8T0IFH2"/>
<organism evidence="2 3">
    <name type="scientific">Ceratodon purpureus</name>
    <name type="common">Fire moss</name>
    <name type="synonym">Dicranum purpureum</name>
    <dbReference type="NCBI Taxonomy" id="3225"/>
    <lineage>
        <taxon>Eukaryota</taxon>
        <taxon>Viridiplantae</taxon>
        <taxon>Streptophyta</taxon>
        <taxon>Embryophyta</taxon>
        <taxon>Bryophyta</taxon>
        <taxon>Bryophytina</taxon>
        <taxon>Bryopsida</taxon>
        <taxon>Dicranidae</taxon>
        <taxon>Pseudoditrichales</taxon>
        <taxon>Ditrichaceae</taxon>
        <taxon>Ceratodon</taxon>
    </lineage>
</organism>
<accession>A0A8T0IFH2</accession>
<dbReference type="Proteomes" id="UP000822688">
    <property type="component" value="Chromosome 3"/>
</dbReference>